<protein>
    <submittedName>
        <fullName evidence="2">Uncharacterized protein</fullName>
    </submittedName>
</protein>
<feature type="region of interest" description="Disordered" evidence="1">
    <location>
        <begin position="118"/>
        <end position="158"/>
    </location>
</feature>
<dbReference type="AlphaFoldDB" id="A0A6I8TRW8"/>
<dbReference type="OrthoDB" id="7766761at2759"/>
<keyword evidence="3" id="KW-1185">Reference proteome</keyword>
<dbReference type="Proteomes" id="UP000008820">
    <property type="component" value="Chromosome 2"/>
</dbReference>
<evidence type="ECO:0000313" key="2">
    <source>
        <dbReference type="EnsemblMetazoa" id="AAEL024378-PA"/>
    </source>
</evidence>
<sequence length="158" mass="17517">MESHKFVRAPTESGSADYDNGAEGSRTTSDQERTNSKSKKISRRKLMEELIALKTELVLARAERDQLLREKEIGDKGVDLSSPSEDSNDHPKSENESLMVTMNHMSLARTCSVVARQGIGQKRARSGADEDEPRPKLAAITQNGEDKEEAAQDFVKVE</sequence>
<name>A0A6I8TRW8_AEDAE</name>
<evidence type="ECO:0000256" key="1">
    <source>
        <dbReference type="SAM" id="MobiDB-lite"/>
    </source>
</evidence>
<proteinExistence type="predicted"/>
<feature type="region of interest" description="Disordered" evidence="1">
    <location>
        <begin position="1"/>
        <end position="44"/>
    </location>
</feature>
<reference evidence="2 3" key="1">
    <citation type="submission" date="2017-06" db="EMBL/GenBank/DDBJ databases">
        <title>Aedes aegypti genome working group (AGWG) sequencing and assembly.</title>
        <authorList>
            <consortium name="Aedes aegypti Genome Working Group (AGWG)"/>
            <person name="Matthews B.J."/>
        </authorList>
    </citation>
    <scope>NUCLEOTIDE SEQUENCE [LARGE SCALE GENOMIC DNA]</scope>
    <source>
        <strain evidence="2 3">LVP_AGWG</strain>
    </source>
</reference>
<dbReference type="EnsemblMetazoa" id="AAEL024378-RA">
    <property type="protein sequence ID" value="AAEL024378-PA"/>
    <property type="gene ID" value="AAEL024378"/>
</dbReference>
<reference evidence="2" key="2">
    <citation type="submission" date="2020-05" db="UniProtKB">
        <authorList>
            <consortium name="EnsemblMetazoa"/>
        </authorList>
    </citation>
    <scope>IDENTIFICATION</scope>
    <source>
        <strain evidence="2">LVP_AGWG</strain>
    </source>
</reference>
<organism evidence="2 3">
    <name type="scientific">Aedes aegypti</name>
    <name type="common">Yellowfever mosquito</name>
    <name type="synonym">Culex aegypti</name>
    <dbReference type="NCBI Taxonomy" id="7159"/>
    <lineage>
        <taxon>Eukaryota</taxon>
        <taxon>Metazoa</taxon>
        <taxon>Ecdysozoa</taxon>
        <taxon>Arthropoda</taxon>
        <taxon>Hexapoda</taxon>
        <taxon>Insecta</taxon>
        <taxon>Pterygota</taxon>
        <taxon>Neoptera</taxon>
        <taxon>Endopterygota</taxon>
        <taxon>Diptera</taxon>
        <taxon>Nematocera</taxon>
        <taxon>Culicoidea</taxon>
        <taxon>Culicidae</taxon>
        <taxon>Culicinae</taxon>
        <taxon>Aedini</taxon>
        <taxon>Aedes</taxon>
        <taxon>Stegomyia</taxon>
    </lineage>
</organism>
<dbReference type="InParanoid" id="A0A6I8TRW8"/>
<gene>
    <name evidence="2" type="primary">110675235</name>
</gene>
<accession>A0A6I8TRW8</accession>
<feature type="compositionally biased region" description="Basic and acidic residues" evidence="1">
    <location>
        <begin position="66"/>
        <end position="78"/>
    </location>
</feature>
<evidence type="ECO:0000313" key="3">
    <source>
        <dbReference type="Proteomes" id="UP000008820"/>
    </source>
</evidence>
<feature type="region of interest" description="Disordered" evidence="1">
    <location>
        <begin position="66"/>
        <end position="97"/>
    </location>
</feature>